<feature type="domain" description="Fibronectin type-III" evidence="3">
    <location>
        <begin position="1148"/>
        <end position="1258"/>
    </location>
</feature>
<dbReference type="SUPFAM" id="SSF49265">
    <property type="entry name" value="Fibronectin type III"/>
    <property type="match status" value="9"/>
</dbReference>
<feature type="transmembrane region" description="Helical" evidence="2">
    <location>
        <begin position="1542"/>
        <end position="1564"/>
    </location>
</feature>
<proteinExistence type="predicted"/>
<evidence type="ECO:0000313" key="5">
    <source>
        <dbReference type="Proteomes" id="UP000503349"/>
    </source>
</evidence>
<sequence>MPRGRGMGEEKLFWKSVELFICASLKLKDGYPTMHPAGNATVTLQCCGSKVIRQEEKCCNGIGYDPQRHMCADRPTPGLPTQHQCLQGAVCPVAAASTAYCGSCDLDPSTTVCTWILSADSAPDTRPTTDLPSTSTREETPTTGLSTHATRSENTHKMAETDGHKHTQRLRYGGSLCLSHEELVFSGDASRYTYTDSNLEPFTTYEYRMTGWNSFGRGSSEVTTVTTSEERPWGVAPPRWSRLGQRGITHYIILRDGQERYRGDENSFIDVGGIWPFHEYSYQLRVCNRAGCTDSAQTNSGSRNRRLWNCSHNKTANQKCGRCGNPTDRSGGGRSLIVQFMAALVAISSAIKPCDCNGGHPTKNCFGNSGVWSRPGHLIINTSAVELYWHPPSQPNGHVSKYVYELEASTGGGTGVSDKYVIQTPVSCPTGIPPPHNVTVPSPHSISLSWAPPAQLSSRQSVNYNILLKPENDRPIMRDAGQDLHLTVTGLEPFTRYYIRVQACQIDGCGVGEGVSVWTLEAAPEGLQSPTVKAAGANVLEIHWSSPEKPNGHITSYHIHRYFQYRVRAHNSKGSVLSQWALVQTLQAEPQDMPPPGAIPTGGHSVHLKWREPGQPNGLISHYRLVYKKHQQDPTLNSTTVTAVTVEGSVLEATIYGLEPYTQYSLRVEAVNQAGSVSSPWVDIWTLEASPAGLGNFTVEQREQGRALLLSWDQPHAPNGVITVLATQYTIKATHVEFIMYGSHERRSMTPIIMDGLLEGPTGHKPGGLGGQGSPEPLLIGPDRVSLTWGPPAHPNGPVGEYVLLGRSLEEVGRGRSNEEDIESGKVLFRQPSPLRTDTVSFTVTGLRPWTRYEFSVRTHNPAGHTHSPWVAVTTRQAPPRGLAPPTVSHLQGRPSEVLVSWTPPLEPNGVLQSYRIQRNNVSFLFSFDPTVLSYTDEDLLPFSTYSYAVIACTSEGCITSPHANITTLEAPPATVEAATVDSITSNSVNISWTKPKIQNGEVTEYVLKMNSKVVYRGRGLSVALSDLQPYTSYQLVLLACTRGGCTTSAAVSTVTEEAPPLGLPAPTLKVTGPASVEITWRPPEHPNGIITGYELRRDGEVVYVGSETHYHDFTLLPNVEYGYVVRANNSRGSVSSTAATAKTHPSAPSGVGLPTLTPLGPNQVRVEWGTPARPNGDIVRYTVYLRDPVKLSVTSTVFTTEDRAFSDRHTTLQGLAPYNRCIYMRVRRYEVRVEACTALGCSSSDWSPVLTLEAPPAGQTALLLDLQPDEHTGLQTTFLLTWSPPAQPNGRVLHYEVYRRLDPTTDTQGKDAATLVFRNVSTTYKDEGLQPYTVYQYQLSEGTSHQQTLHGLRPYTQYWVGVEACTCYQPPQPVTLPCVEGPVEICFFGKSQSYNVTGLHPYSTYQLRVACFNNMGSTASNWTTVTTLIEAPQYVAPFSVGSNRTVIWLDWAGSFSLNGYLKEYSVTESQLRVYTGFYSYLHIARTSQRTLSFQVTCTTNGGSASTPTITYSPATGIAPPEPEDDSKQGVSMSASPVYSELWFILLLALLGLFLLALLLGLLLQRALRKNPSARERPPLVMLQKTRKGGGESYMRACPELCSKHHFGSVIPPDRATFDTVADCVEISNVKLKSYTVYAEGLADTKMVDSSSRFSPMAVLQVPSQTDLSQAYSQHSLHRSVSQLIDRKSLMMEEESWDNPLGHDSGLYVEEDEFVDAIKALRSVKEEHTMFTDTHL</sequence>
<dbReference type="FunFam" id="2.60.40.10:FF:001211">
    <property type="entry name" value="Usherin"/>
    <property type="match status" value="1"/>
</dbReference>
<dbReference type="CDD" id="cd00063">
    <property type="entry name" value="FN3"/>
    <property type="match status" value="10"/>
</dbReference>
<evidence type="ECO:0000256" key="2">
    <source>
        <dbReference type="SAM" id="Phobius"/>
    </source>
</evidence>
<dbReference type="InterPro" id="IPR036116">
    <property type="entry name" value="FN3_sf"/>
</dbReference>
<feature type="compositionally biased region" description="Basic and acidic residues" evidence="1">
    <location>
        <begin position="150"/>
        <end position="165"/>
    </location>
</feature>
<dbReference type="Proteomes" id="UP000503349">
    <property type="component" value="Chromosome 2"/>
</dbReference>
<keyword evidence="2" id="KW-1133">Transmembrane helix</keyword>
<dbReference type="Pfam" id="PF00041">
    <property type="entry name" value="fn3"/>
    <property type="match status" value="7"/>
</dbReference>
<feature type="domain" description="Fibronectin type-III" evidence="3">
    <location>
        <begin position="132"/>
        <end position="230"/>
    </location>
</feature>
<keyword evidence="5" id="KW-1185">Reference proteome</keyword>
<keyword evidence="2" id="KW-0472">Membrane</keyword>
<protein>
    <submittedName>
        <fullName evidence="4">Usherin Usher syndrome type IIa protein Usher syndrome type-2A protein</fullName>
    </submittedName>
</protein>
<evidence type="ECO:0000259" key="3">
    <source>
        <dbReference type="PROSITE" id="PS50853"/>
    </source>
</evidence>
<feature type="domain" description="Fibronectin type-III" evidence="3">
    <location>
        <begin position="589"/>
        <end position="692"/>
    </location>
</feature>
<feature type="domain" description="Fibronectin type-III" evidence="3">
    <location>
        <begin position="771"/>
        <end position="881"/>
    </location>
</feature>
<gene>
    <name evidence="4" type="ORF">EXN66_Car001945</name>
</gene>
<feature type="domain" description="Fibronectin type-III" evidence="3">
    <location>
        <begin position="882"/>
        <end position="974"/>
    </location>
</feature>
<dbReference type="FunFam" id="2.60.40.10:FF:001030">
    <property type="entry name" value="Usherin"/>
    <property type="match status" value="1"/>
</dbReference>
<feature type="domain" description="Fibronectin type-III" evidence="3">
    <location>
        <begin position="1263"/>
        <end position="1366"/>
    </location>
</feature>
<dbReference type="FunFam" id="2.60.40.10:FF:001176">
    <property type="entry name" value="Usherin"/>
    <property type="match status" value="1"/>
</dbReference>
<organism evidence="4 5">
    <name type="scientific">Channa argus</name>
    <name type="common">Northern snakehead</name>
    <name type="synonym">Ophicephalus argus</name>
    <dbReference type="NCBI Taxonomy" id="215402"/>
    <lineage>
        <taxon>Eukaryota</taxon>
        <taxon>Metazoa</taxon>
        <taxon>Chordata</taxon>
        <taxon>Craniata</taxon>
        <taxon>Vertebrata</taxon>
        <taxon>Euteleostomi</taxon>
        <taxon>Actinopterygii</taxon>
        <taxon>Neopterygii</taxon>
        <taxon>Teleostei</taxon>
        <taxon>Neoteleostei</taxon>
        <taxon>Acanthomorphata</taxon>
        <taxon>Anabantaria</taxon>
        <taxon>Anabantiformes</taxon>
        <taxon>Channoidei</taxon>
        <taxon>Channidae</taxon>
        <taxon>Channa</taxon>
    </lineage>
</organism>
<feature type="domain" description="Fibronectin type-III" evidence="3">
    <location>
        <begin position="431"/>
        <end position="525"/>
    </location>
</feature>
<dbReference type="FunFam" id="2.60.40.10:FF:001379">
    <property type="entry name" value="Usherin"/>
    <property type="match status" value="1"/>
</dbReference>
<feature type="domain" description="Fibronectin type-III" evidence="3">
    <location>
        <begin position="1060"/>
        <end position="1147"/>
    </location>
</feature>
<feature type="region of interest" description="Disordered" evidence="1">
    <location>
        <begin position="1136"/>
        <end position="1157"/>
    </location>
</feature>
<dbReference type="GO" id="GO:0016020">
    <property type="term" value="C:membrane"/>
    <property type="evidence" value="ECO:0007669"/>
    <property type="project" value="UniProtKB-SubCell"/>
</dbReference>
<dbReference type="InterPro" id="IPR013783">
    <property type="entry name" value="Ig-like_fold"/>
</dbReference>
<dbReference type="InterPro" id="IPR050713">
    <property type="entry name" value="RTP_Phos/Ushers"/>
</dbReference>
<dbReference type="InterPro" id="IPR003961">
    <property type="entry name" value="FN3_dom"/>
</dbReference>
<evidence type="ECO:0000313" key="4">
    <source>
        <dbReference type="EMBL" id="KAF3686273.1"/>
    </source>
</evidence>
<feature type="region of interest" description="Disordered" evidence="1">
    <location>
        <begin position="122"/>
        <end position="165"/>
    </location>
</feature>
<dbReference type="Gene3D" id="2.60.40.10">
    <property type="entry name" value="Immunoglobulins"/>
    <property type="match status" value="11"/>
</dbReference>
<dbReference type="PANTHER" id="PTHR46957">
    <property type="entry name" value="CYTOKINE RECEPTOR"/>
    <property type="match status" value="1"/>
</dbReference>
<accession>A0A6G1P7V7</accession>
<dbReference type="PROSITE" id="PS50853">
    <property type="entry name" value="FN3"/>
    <property type="match status" value="9"/>
</dbReference>
<keyword evidence="2" id="KW-0812">Transmembrane</keyword>
<dbReference type="FunFam" id="2.60.40.10:FF:001100">
    <property type="entry name" value="Usherin"/>
    <property type="match status" value="1"/>
</dbReference>
<name>A0A6G1P7V7_CHAAH</name>
<reference evidence="5" key="2">
    <citation type="submission" date="2019-02" db="EMBL/GenBank/DDBJ databases">
        <title>Opniocepnalus argus Var Kimnra genome.</title>
        <authorList>
            <person name="Zhou C."/>
            <person name="Xiao S."/>
        </authorList>
    </citation>
    <scope>NUCLEOTIDE SEQUENCE [LARGE SCALE GENOMIC DNA]</scope>
</reference>
<reference evidence="4 5" key="1">
    <citation type="submission" date="2019-02" db="EMBL/GenBank/DDBJ databases">
        <title>Opniocepnalus argus genome.</title>
        <authorList>
            <person name="Zhou C."/>
            <person name="Xiao S."/>
        </authorList>
    </citation>
    <scope>NUCLEOTIDE SEQUENCE [LARGE SCALE GENOMIC DNA]</scope>
    <source>
        <strain evidence="4">OARG1902GOOAL</strain>
        <tissue evidence="4">Muscle</tissue>
    </source>
</reference>
<dbReference type="PANTHER" id="PTHR46957:SF7">
    <property type="entry name" value="USHERIN"/>
    <property type="match status" value="1"/>
</dbReference>
<evidence type="ECO:0000256" key="1">
    <source>
        <dbReference type="SAM" id="MobiDB-lite"/>
    </source>
</evidence>
<feature type="domain" description="Fibronectin type-III" evidence="3">
    <location>
        <begin position="975"/>
        <end position="1059"/>
    </location>
</feature>
<dbReference type="EMBL" id="CM015713">
    <property type="protein sequence ID" value="KAF3686273.1"/>
    <property type="molecule type" value="Genomic_DNA"/>
</dbReference>
<dbReference type="SMART" id="SM00060">
    <property type="entry name" value="FN3"/>
    <property type="match status" value="11"/>
</dbReference>